<evidence type="ECO:0000313" key="3">
    <source>
        <dbReference type="Proteomes" id="UP000274358"/>
    </source>
</evidence>
<dbReference type="OrthoDB" id="9782160at2"/>
<feature type="domain" description="2,6-dihydroxypyridine 3-monooxygenase substrate binding" evidence="1">
    <location>
        <begin position="163"/>
        <end position="291"/>
    </location>
</feature>
<dbReference type="PRINTS" id="PR00420">
    <property type="entry name" value="RNGMNOXGNASE"/>
</dbReference>
<reference evidence="2 3" key="1">
    <citation type="submission" date="2018-12" db="EMBL/GenBank/DDBJ databases">
        <title>Dyella dinghuensis sp. nov. DHOA06 and Dyella choica sp. nov. 4M-K27, isolated from forest soil.</title>
        <authorList>
            <person name="Qiu L.-H."/>
            <person name="Gao Z.-H."/>
        </authorList>
    </citation>
    <scope>NUCLEOTIDE SEQUENCE [LARGE SCALE GENOMIC DNA]</scope>
    <source>
        <strain evidence="2 3">4M-K27</strain>
    </source>
</reference>
<dbReference type="InterPro" id="IPR054707">
    <property type="entry name" value="DhpH_subs-bd"/>
</dbReference>
<dbReference type="Proteomes" id="UP000274358">
    <property type="component" value="Unassembled WGS sequence"/>
</dbReference>
<evidence type="ECO:0000313" key="2">
    <source>
        <dbReference type="EMBL" id="RUL78991.1"/>
    </source>
</evidence>
<dbReference type="PANTHER" id="PTHR47469">
    <property type="entry name" value="MONOOXYGENASE-LIKE"/>
    <property type="match status" value="1"/>
</dbReference>
<comment type="caution">
    <text evidence="2">The sequence shown here is derived from an EMBL/GenBank/DDBJ whole genome shotgun (WGS) entry which is preliminary data.</text>
</comment>
<proteinExistence type="predicted"/>
<keyword evidence="3" id="KW-1185">Reference proteome</keyword>
<dbReference type="RefSeq" id="WP_126683448.1">
    <property type="nucleotide sequence ID" value="NZ_RYYV01000002.1"/>
</dbReference>
<accession>A0A3S0PR35</accession>
<dbReference type="EMBL" id="RYYV01000002">
    <property type="protein sequence ID" value="RUL78991.1"/>
    <property type="molecule type" value="Genomic_DNA"/>
</dbReference>
<dbReference type="SUPFAM" id="SSF51905">
    <property type="entry name" value="FAD/NAD(P)-binding domain"/>
    <property type="match status" value="1"/>
</dbReference>
<name>A0A3S0PR35_9GAMM</name>
<dbReference type="AlphaFoldDB" id="A0A3S0PR35"/>
<dbReference type="SUPFAM" id="SSF54373">
    <property type="entry name" value="FAD-linked reductases, C-terminal domain"/>
    <property type="match status" value="1"/>
</dbReference>
<dbReference type="Gene3D" id="3.50.50.60">
    <property type="entry name" value="FAD/NAD(P)-binding domain"/>
    <property type="match status" value="2"/>
</dbReference>
<dbReference type="NCBIfam" id="NF005566">
    <property type="entry name" value="PRK07236.1"/>
    <property type="match status" value="1"/>
</dbReference>
<gene>
    <name evidence="2" type="ORF">EKH80_04120</name>
</gene>
<dbReference type="Pfam" id="PF22607">
    <property type="entry name" value="FAD_binding-like"/>
    <property type="match status" value="1"/>
</dbReference>
<sequence length="383" mass="42231">MPRALIIGGSLGGLFTAIALRAIGWEVQVFERSPSELSSRGGGIVLQPDVIAAFRFAGVEHGHMLGVRSGDRIYLDREDRVTHRSYMPQTQTSWNMLYATMSRSLPDGVVHRSEEFVRLEQDGTKVRAHFSSGRMEEGDLLVGADGPGSSLRALLIDNIHPRYAGYVAFRGLLPEQELSGSASDKLMEVFAFQQGADHLLLEYLVPGLDESTLPGHRRWNWVWYRKVAAGEGLTSLMRDRHGRQRTFSLPPGAMKDSDIHALRTAARELLAPTFQELLERTVDPFAQAILDLQVPQMVFGRAVLLGDAAFIPRPHTAGSTAKAATNAIALARALDKRAATIEQCLAEWEAEQLQLGTRMTEWGIAMGDKIMDISSSRSALHHP</sequence>
<dbReference type="PANTHER" id="PTHR47469:SF2">
    <property type="entry name" value="OS06G0597600 PROTEIN"/>
    <property type="match status" value="1"/>
</dbReference>
<dbReference type="InterPro" id="IPR036188">
    <property type="entry name" value="FAD/NAD-bd_sf"/>
</dbReference>
<protein>
    <recommendedName>
        <fullName evidence="1">2,6-dihydroxypyridine 3-monooxygenase substrate binding domain-containing protein</fullName>
    </recommendedName>
</protein>
<evidence type="ECO:0000259" key="1">
    <source>
        <dbReference type="Pfam" id="PF22607"/>
    </source>
</evidence>
<dbReference type="InterPro" id="IPR053212">
    <property type="entry name" value="DHP_3-monooxygenase"/>
</dbReference>
<organism evidence="2 3">
    <name type="scientific">Dyella choica</name>
    <dbReference type="NCBI Taxonomy" id="1927959"/>
    <lineage>
        <taxon>Bacteria</taxon>
        <taxon>Pseudomonadati</taxon>
        <taxon>Pseudomonadota</taxon>
        <taxon>Gammaproteobacteria</taxon>
        <taxon>Lysobacterales</taxon>
        <taxon>Rhodanobacteraceae</taxon>
        <taxon>Dyella</taxon>
    </lineage>
</organism>